<feature type="region of interest" description="Disordered" evidence="2">
    <location>
        <begin position="617"/>
        <end position="727"/>
    </location>
</feature>
<dbReference type="PATRIC" id="fig|1173020.3.peg.1638"/>
<dbReference type="STRING" id="1173020.Cha6605_1417"/>
<feature type="region of interest" description="Disordered" evidence="2">
    <location>
        <begin position="120"/>
        <end position="175"/>
    </location>
</feature>
<sequence>MTQGRLALEEISKNMGIELPKSGDESQESQSQPASTADLQEDSQPQQKNPKLQILLIGLGLFSTLGVGTMLLLWGLGNATAPQVAKKPDSLPNGEAVKSTPEQQKEVADLKTKLVMEQQKADAARVAAEQAKAASPSPNPSPTPSTTPPVATVTATKPTPAATTVTATKPIDNTLSSEREKSILASLQQQKQQELTQLASLRQSRQQETTQLASLRQSRQRENSQLIEARNGVVKEQQKLASLRSQSNANSTRTFIPQPARVDRPKPTIASNQPIARLPKPVLASTQPIAQPKPAISPQPRLDWEQASALANYGGIPNDTTPTKPTNQPLALAGGNAMLPILRLPVGQVVSGKLVTPFYTLIGNGEGTSQNTKALATVTIDKAIEVGSGWHLPVGTAIEFELQIADNGMIQAVSKKVTYGNTQIDIPAGAFAITGNDNQPLFAQIKEVNGSQLAAADTRAAIFGGAAEIGNVLINSGNSSSVSVGVGTTIATQNNGSPNILGAVFKGAFSPQAQAEVSRANSLASKLQKMSKVGYLLPGTPMRVYVAQAATFQLPIDNNTPQTSSLPQNYPPTPAQKVARLDASATSLIVETPPNPMSTQSVINYSGDVVAPNPFYSAPTQTPVTPQPPALANPNYTTSPAQPPVTPQPPAIDPNYTAPTQPPRTSTQSVILQPLSTSPDFTTTPTQPPGTPNQSFTPQPPIFNPNYSKQPTQPITVQTNQGNYVIK</sequence>
<keyword evidence="5" id="KW-1185">Reference proteome</keyword>
<dbReference type="RefSeq" id="WP_015158774.1">
    <property type="nucleotide sequence ID" value="NC_019697.1"/>
</dbReference>
<feature type="compositionally biased region" description="Pro residues" evidence="2">
    <location>
        <begin position="641"/>
        <end position="652"/>
    </location>
</feature>
<keyword evidence="1" id="KW-0175">Coiled coil</keyword>
<dbReference type="KEGG" id="cmp:Cha6605_1417"/>
<evidence type="ECO:0000256" key="1">
    <source>
        <dbReference type="SAM" id="Coils"/>
    </source>
</evidence>
<dbReference type="OrthoDB" id="529757at2"/>
<keyword evidence="3" id="KW-1133">Transmembrane helix</keyword>
<accession>K9UEG1</accession>
<feature type="region of interest" description="Disordered" evidence="2">
    <location>
        <begin position="84"/>
        <end position="105"/>
    </location>
</feature>
<feature type="region of interest" description="Disordered" evidence="2">
    <location>
        <begin position="1"/>
        <end position="46"/>
    </location>
</feature>
<dbReference type="eggNOG" id="COG3170">
    <property type="taxonomic scope" value="Bacteria"/>
</dbReference>
<dbReference type="Proteomes" id="UP000010366">
    <property type="component" value="Chromosome"/>
</dbReference>
<feature type="coiled-coil region" evidence="1">
    <location>
        <begin position="184"/>
        <end position="218"/>
    </location>
</feature>
<dbReference type="AlphaFoldDB" id="K9UEG1"/>
<proteinExistence type="predicted"/>
<keyword evidence="3" id="KW-0812">Transmembrane</keyword>
<evidence type="ECO:0000256" key="3">
    <source>
        <dbReference type="SAM" id="Phobius"/>
    </source>
</evidence>
<feature type="compositionally biased region" description="Low complexity" evidence="2">
    <location>
        <begin position="674"/>
        <end position="685"/>
    </location>
</feature>
<evidence type="ECO:0000313" key="4">
    <source>
        <dbReference type="EMBL" id="AFY92594.1"/>
    </source>
</evidence>
<feature type="compositionally biased region" description="Polar residues" evidence="2">
    <location>
        <begin position="28"/>
        <end position="46"/>
    </location>
</feature>
<organism evidence="4 5">
    <name type="scientific">Chamaesiphon minutus (strain ATCC 27169 / PCC 6605)</name>
    <dbReference type="NCBI Taxonomy" id="1173020"/>
    <lineage>
        <taxon>Bacteria</taxon>
        <taxon>Bacillati</taxon>
        <taxon>Cyanobacteriota</taxon>
        <taxon>Cyanophyceae</taxon>
        <taxon>Gomontiellales</taxon>
        <taxon>Chamaesiphonaceae</taxon>
        <taxon>Chamaesiphon</taxon>
    </lineage>
</organism>
<name>K9UEG1_CHAP6</name>
<gene>
    <name evidence="4" type="ORF">Cha6605_1417</name>
</gene>
<dbReference type="EMBL" id="CP003600">
    <property type="protein sequence ID" value="AFY92594.1"/>
    <property type="molecule type" value="Genomic_DNA"/>
</dbReference>
<dbReference type="HOGENOM" id="CLU_384830_0_0_3"/>
<feature type="compositionally biased region" description="Polar residues" evidence="2">
    <location>
        <begin position="657"/>
        <end position="671"/>
    </location>
</feature>
<feature type="compositionally biased region" description="Low complexity" evidence="2">
    <location>
        <begin position="148"/>
        <end position="170"/>
    </location>
</feature>
<reference evidence="4 5" key="1">
    <citation type="submission" date="2012-05" db="EMBL/GenBank/DDBJ databases">
        <title>Finished chromosome of genome of Chamaesiphon sp. PCC 6605.</title>
        <authorList>
            <consortium name="US DOE Joint Genome Institute"/>
            <person name="Gugger M."/>
            <person name="Coursin T."/>
            <person name="Rippka R."/>
            <person name="Tandeau De Marsac N."/>
            <person name="Huntemann M."/>
            <person name="Wei C.-L."/>
            <person name="Han J."/>
            <person name="Detter J.C."/>
            <person name="Han C."/>
            <person name="Tapia R."/>
            <person name="Chen A."/>
            <person name="Kyrpides N."/>
            <person name="Mavromatis K."/>
            <person name="Markowitz V."/>
            <person name="Szeto E."/>
            <person name="Ivanova N."/>
            <person name="Pagani I."/>
            <person name="Pati A."/>
            <person name="Goodwin L."/>
            <person name="Nordberg H.P."/>
            <person name="Cantor M.N."/>
            <person name="Hua S.X."/>
            <person name="Woyke T."/>
            <person name="Kerfeld C.A."/>
        </authorList>
    </citation>
    <scope>NUCLEOTIDE SEQUENCE [LARGE SCALE GENOMIC DNA]</scope>
    <source>
        <strain evidence="5">ATCC 27169 / PCC 6605</strain>
    </source>
</reference>
<feature type="compositionally biased region" description="Pro residues" evidence="2">
    <location>
        <begin position="137"/>
        <end position="147"/>
    </location>
</feature>
<evidence type="ECO:0000256" key="2">
    <source>
        <dbReference type="SAM" id="MobiDB-lite"/>
    </source>
</evidence>
<feature type="compositionally biased region" description="Polar residues" evidence="2">
    <location>
        <begin position="705"/>
        <end position="727"/>
    </location>
</feature>
<feature type="transmembrane region" description="Helical" evidence="3">
    <location>
        <begin position="54"/>
        <end position="76"/>
    </location>
</feature>
<keyword evidence="3" id="KW-0472">Membrane</keyword>
<evidence type="ECO:0000313" key="5">
    <source>
        <dbReference type="Proteomes" id="UP000010366"/>
    </source>
</evidence>
<protein>
    <submittedName>
        <fullName evidence="4">Uncharacterized protein</fullName>
    </submittedName>
</protein>
<feature type="compositionally biased region" description="Low complexity" evidence="2">
    <location>
        <begin position="124"/>
        <end position="136"/>
    </location>
</feature>